<keyword evidence="3" id="KW-1185">Reference proteome</keyword>
<evidence type="ECO:0000256" key="1">
    <source>
        <dbReference type="SAM" id="MobiDB-lite"/>
    </source>
</evidence>
<reference evidence="2 3" key="1">
    <citation type="submission" date="2016-07" db="EMBL/GenBank/DDBJ databases">
        <title>Pervasive Adenine N6-methylation of Active Genes in Fungi.</title>
        <authorList>
            <consortium name="DOE Joint Genome Institute"/>
            <person name="Mondo S.J."/>
            <person name="Dannebaum R.O."/>
            <person name="Kuo R.C."/>
            <person name="Labutti K."/>
            <person name="Haridas S."/>
            <person name="Kuo A."/>
            <person name="Salamov A."/>
            <person name="Ahrendt S.R."/>
            <person name="Lipzen A."/>
            <person name="Sullivan W."/>
            <person name="Andreopoulos W.B."/>
            <person name="Clum A."/>
            <person name="Lindquist E."/>
            <person name="Daum C."/>
            <person name="Ramamoorthy G.K."/>
            <person name="Gryganskyi A."/>
            <person name="Culley D."/>
            <person name="Magnuson J.K."/>
            <person name="James T.Y."/>
            <person name="O'Malley M.A."/>
            <person name="Stajich J.E."/>
            <person name="Spatafora J.W."/>
            <person name="Visel A."/>
            <person name="Grigoriev I.V."/>
        </authorList>
    </citation>
    <scope>NUCLEOTIDE SEQUENCE [LARGE SCALE GENOMIC DNA]</scope>
    <source>
        <strain evidence="2 3">NRRL 1336</strain>
    </source>
</reference>
<proteinExistence type="predicted"/>
<name>A0A1X2HMF3_9FUNG</name>
<evidence type="ECO:0000313" key="3">
    <source>
        <dbReference type="Proteomes" id="UP000193560"/>
    </source>
</evidence>
<dbReference type="Proteomes" id="UP000193560">
    <property type="component" value="Unassembled WGS sequence"/>
</dbReference>
<feature type="compositionally biased region" description="Basic and acidic residues" evidence="1">
    <location>
        <begin position="17"/>
        <end position="26"/>
    </location>
</feature>
<dbReference type="AlphaFoldDB" id="A0A1X2HMF3"/>
<protein>
    <submittedName>
        <fullName evidence="2">Uncharacterized protein</fullName>
    </submittedName>
</protein>
<comment type="caution">
    <text evidence="2">The sequence shown here is derived from an EMBL/GenBank/DDBJ whole genome shotgun (WGS) entry which is preliminary data.</text>
</comment>
<evidence type="ECO:0000313" key="2">
    <source>
        <dbReference type="EMBL" id="ORZ00066.1"/>
    </source>
</evidence>
<gene>
    <name evidence="2" type="ORF">BCR42DRAFT_398922</name>
</gene>
<organism evidence="2 3">
    <name type="scientific">Absidia repens</name>
    <dbReference type="NCBI Taxonomy" id="90262"/>
    <lineage>
        <taxon>Eukaryota</taxon>
        <taxon>Fungi</taxon>
        <taxon>Fungi incertae sedis</taxon>
        <taxon>Mucoromycota</taxon>
        <taxon>Mucoromycotina</taxon>
        <taxon>Mucoromycetes</taxon>
        <taxon>Mucorales</taxon>
        <taxon>Cunninghamellaceae</taxon>
        <taxon>Absidia</taxon>
    </lineage>
</organism>
<feature type="region of interest" description="Disordered" evidence="1">
    <location>
        <begin position="1"/>
        <end position="30"/>
    </location>
</feature>
<accession>A0A1X2HMF3</accession>
<dbReference type="EMBL" id="MCGE01000057">
    <property type="protein sequence ID" value="ORZ00066.1"/>
    <property type="molecule type" value="Genomic_DNA"/>
</dbReference>
<sequence>MRDSMESQDQQLLLPKSTERSSEDYHNWPPSHAALVLDTVGHDKSPEQLVDRHIEDTGIPSNGETSNLYLRSSAVKARQEKKKPPWTSDGGIPPAKYLPNQLQISWTYRLPAFETLLSISEKQGWTQRSSRCRRIIGIDGAENHGDINLDTLLPSSVKTPVGAIIFNGFNESRIYG</sequence>